<name>A0ABN6WW21_9BACT</name>
<evidence type="ECO:0000313" key="4">
    <source>
        <dbReference type="EMBL" id="BDY13178.1"/>
    </source>
</evidence>
<dbReference type="Pfam" id="PF02719">
    <property type="entry name" value="Polysacc_synt_2"/>
    <property type="match status" value="1"/>
</dbReference>
<feature type="transmembrane region" description="Helical" evidence="2">
    <location>
        <begin position="12"/>
        <end position="33"/>
    </location>
</feature>
<dbReference type="InterPro" id="IPR029063">
    <property type="entry name" value="SAM-dependent_MTases_sf"/>
</dbReference>
<dbReference type="PANTHER" id="PTHR43318">
    <property type="entry name" value="UDP-N-ACETYLGLUCOSAMINE 4,6-DEHYDRATASE"/>
    <property type="match status" value="1"/>
</dbReference>
<keyword evidence="2" id="KW-1133">Transmembrane helix</keyword>
<feature type="transmembrane region" description="Helical" evidence="2">
    <location>
        <begin position="84"/>
        <end position="104"/>
    </location>
</feature>
<dbReference type="PANTHER" id="PTHR43318:SF1">
    <property type="entry name" value="POLYSACCHARIDE BIOSYNTHESIS PROTEIN EPSC-RELATED"/>
    <property type="match status" value="1"/>
</dbReference>
<dbReference type="InterPro" id="IPR051203">
    <property type="entry name" value="Polysaccharide_Synthase-Rel"/>
</dbReference>
<dbReference type="InterPro" id="IPR036291">
    <property type="entry name" value="NAD(P)-bd_dom_sf"/>
</dbReference>
<dbReference type="CDD" id="cd05237">
    <property type="entry name" value="UDP_invert_4-6DH_SDR_e"/>
    <property type="match status" value="1"/>
</dbReference>
<evidence type="ECO:0000256" key="2">
    <source>
        <dbReference type="SAM" id="Phobius"/>
    </source>
</evidence>
<gene>
    <name evidence="4" type="primary">pglF</name>
    <name evidence="4" type="ORF">HCR_14900</name>
</gene>
<proteinExistence type="inferred from homology"/>
<keyword evidence="5" id="KW-1185">Reference proteome</keyword>
<dbReference type="InterPro" id="IPR003869">
    <property type="entry name" value="Polysac_CapD-like"/>
</dbReference>
<dbReference type="EMBL" id="AP027370">
    <property type="protein sequence ID" value="BDY13178.1"/>
    <property type="molecule type" value="Genomic_DNA"/>
</dbReference>
<keyword evidence="2" id="KW-0812">Transmembrane</keyword>
<evidence type="ECO:0000313" key="5">
    <source>
        <dbReference type="Proteomes" id="UP001321445"/>
    </source>
</evidence>
<feature type="transmembrane region" description="Helical" evidence="2">
    <location>
        <begin position="110"/>
        <end position="129"/>
    </location>
</feature>
<organism evidence="4 5">
    <name type="scientific">Hydrogenimonas cancrithermarum</name>
    <dbReference type="NCBI Taxonomy" id="2993563"/>
    <lineage>
        <taxon>Bacteria</taxon>
        <taxon>Pseudomonadati</taxon>
        <taxon>Campylobacterota</taxon>
        <taxon>Epsilonproteobacteria</taxon>
        <taxon>Campylobacterales</taxon>
        <taxon>Hydrogenimonadaceae</taxon>
        <taxon>Hydrogenimonas</taxon>
    </lineage>
</organism>
<feature type="transmembrane region" description="Helical" evidence="2">
    <location>
        <begin position="45"/>
        <end position="64"/>
    </location>
</feature>
<dbReference type="RefSeq" id="WP_286336146.1">
    <property type="nucleotide sequence ID" value="NZ_AP027370.1"/>
</dbReference>
<dbReference type="SUPFAM" id="SSF53335">
    <property type="entry name" value="S-adenosyl-L-methionine-dependent methyltransferases"/>
    <property type="match status" value="1"/>
</dbReference>
<dbReference type="SUPFAM" id="SSF51735">
    <property type="entry name" value="NAD(P)-binding Rossmann-fold domains"/>
    <property type="match status" value="1"/>
</dbReference>
<evidence type="ECO:0000259" key="3">
    <source>
        <dbReference type="Pfam" id="PF02719"/>
    </source>
</evidence>
<feature type="domain" description="Polysaccharide biosynthesis protein CapD-like" evidence="3">
    <location>
        <begin position="277"/>
        <end position="552"/>
    </location>
</feature>
<dbReference type="Proteomes" id="UP001321445">
    <property type="component" value="Chromosome"/>
</dbReference>
<protein>
    <submittedName>
        <fullName evidence="4">UDP-N-acetyl-alpha-D-glucosamine C6 dehydratase</fullName>
    </submittedName>
</protein>
<reference evidence="4 5" key="1">
    <citation type="submission" date="2023-03" db="EMBL/GenBank/DDBJ databases">
        <title>Description of Hydrogenimonas sp. ISO32.</title>
        <authorList>
            <person name="Mino S."/>
            <person name="Fukazawa S."/>
            <person name="Sawabe T."/>
        </authorList>
    </citation>
    <scope>NUCLEOTIDE SEQUENCE [LARGE SCALE GENOMIC DNA]</scope>
    <source>
        <strain evidence="4 5">ISO32</strain>
    </source>
</reference>
<comment type="similarity">
    <text evidence="1">Belongs to the polysaccharide synthase family.</text>
</comment>
<keyword evidence="2" id="KW-0472">Membrane</keyword>
<evidence type="ECO:0000256" key="1">
    <source>
        <dbReference type="ARBA" id="ARBA00007430"/>
    </source>
</evidence>
<sequence>MLLKPTFAKRILFFLLADLFLGTLSLYSAYVLRFNFAIPPQFLDHFWRVAFVLLLCKAIAFFLFKIYYKSWRYFGLQDLKQLFFAHVAAYTAFVLIFLAASSWFNPMPRSAVIIDFVLSLMFIGFLRISKRLFLETYEREERKKALIVGMTPRTPQIIKSALSGDIPYYPSAVVAKDGSMAGTYVENVKVYDFGKLSKVIRDEGIASALIAGSFEPKELDRLVEQLNAEGIKEIKMVSLLADRQEKLKDIAIEDLLARKPKDLDMEAIEDFVKGKTILVTGAGGSIGSEICKEVLEFGAKRLIMVDNSEFNLYQIAEKVDSLKSVAKLVSVSDRERLKRVFERYRPDIVIHAAAYKHVPLCESNIAEAIENNLLGVMNVIDLSVKYGVKKVVNISSDKAVRPTNVMGATKRIGELYAQNVENGETEIVSVRFGNVLGSSGSVVPKFKEQIERGGPVTVTHPEITRYFMLIPEACQLVLQAAAIAKGGELFILDMGEPVKIVDLARKMIRLYGKEQEIDIEFTGLRPGEKLYEELLIDDAECKTRYASIYVAKSTEYPIEALRKDIEALLNAEDKMEILKKIVPEFLRRETDRLKEIHSSSTRS</sequence>
<accession>A0ABN6WW21</accession>
<dbReference type="Gene3D" id="3.40.50.720">
    <property type="entry name" value="NAD(P)-binding Rossmann-like Domain"/>
    <property type="match status" value="2"/>
</dbReference>